<feature type="domain" description="Cathepsin propeptide inhibitor" evidence="11">
    <location>
        <begin position="30"/>
        <end position="85"/>
    </location>
</feature>
<dbReference type="Pfam" id="PF00112">
    <property type="entry name" value="Peptidase_C1"/>
    <property type="match status" value="1"/>
</dbReference>
<dbReference type="GO" id="GO:0006508">
    <property type="term" value="P:proteolysis"/>
    <property type="evidence" value="ECO:0007669"/>
    <property type="project" value="UniProtKB-KW"/>
</dbReference>
<dbReference type="PRINTS" id="PR00705">
    <property type="entry name" value="PAPAIN"/>
</dbReference>
<feature type="signal peptide" evidence="9">
    <location>
        <begin position="1"/>
        <end position="18"/>
    </location>
</feature>
<keyword evidence="7" id="KW-1015">Disulfide bond</keyword>
<dbReference type="SUPFAM" id="SSF54001">
    <property type="entry name" value="Cysteine proteinases"/>
    <property type="match status" value="1"/>
</dbReference>
<evidence type="ECO:0000313" key="13">
    <source>
        <dbReference type="Proteomes" id="UP001431209"/>
    </source>
</evidence>
<keyword evidence="8" id="KW-0325">Glycoprotein</keyword>
<evidence type="ECO:0000256" key="7">
    <source>
        <dbReference type="ARBA" id="ARBA00023157"/>
    </source>
</evidence>
<evidence type="ECO:0000256" key="2">
    <source>
        <dbReference type="ARBA" id="ARBA00022670"/>
    </source>
</evidence>
<sequence length="341" mass="38332">MKVAYILTFALCIAFALAAPYTDEELKVMFEKFVRKYERVYADNDVDKRFGIFKENVIKAHKYNTISQDKVYGVTKFSDLTEQEFRSKYLMPPKTPDQMRATIKNAEVVESYTRNGPLPDSFDWREKGAVTPVKNQGSCGSCWAFSATGNLEGQNFLKHKKLVSLSEQNLVDCDHTCETQEGQEVCDSGCNGGLMWLAFQHVQNHGGIDSEESYAYEGYDDKCRFKNETVAVRVSGYKMLPTKDEELAAWLVDNGPVAVAVNAEWLQLYFGGVSNPYWCDAASLDHGVLLVGFGKSKTIFGHEINYWIVKNSWGDWGEKGTFRLAWGKCGINTVPSSAIVV</sequence>
<feature type="domain" description="Peptidase C1A papain C-terminal" evidence="10">
    <location>
        <begin position="118"/>
        <end position="339"/>
    </location>
</feature>
<dbReference type="InterPro" id="IPR000169">
    <property type="entry name" value="Pept_cys_AS"/>
</dbReference>
<dbReference type="InterPro" id="IPR038765">
    <property type="entry name" value="Papain-like_cys_pep_sf"/>
</dbReference>
<dbReference type="InterPro" id="IPR013201">
    <property type="entry name" value="Prot_inhib_I29"/>
</dbReference>
<dbReference type="CDD" id="cd02248">
    <property type="entry name" value="Peptidase_C1A"/>
    <property type="match status" value="1"/>
</dbReference>
<dbReference type="PROSITE" id="PS00639">
    <property type="entry name" value="THIOL_PROTEASE_HIS"/>
    <property type="match status" value="1"/>
</dbReference>
<dbReference type="EMBL" id="JAOPGA020001890">
    <property type="protein sequence ID" value="KAL0491944.1"/>
    <property type="molecule type" value="Genomic_DNA"/>
</dbReference>
<gene>
    <name evidence="12" type="ORF">AKO1_010090</name>
</gene>
<name>A0AAW2ZRY9_9EUKA</name>
<dbReference type="PANTHER" id="PTHR12411">
    <property type="entry name" value="CYSTEINE PROTEASE FAMILY C1-RELATED"/>
    <property type="match status" value="1"/>
</dbReference>
<dbReference type="GO" id="GO:0008234">
    <property type="term" value="F:cysteine-type peptidase activity"/>
    <property type="evidence" value="ECO:0007669"/>
    <property type="project" value="UniProtKB-KW"/>
</dbReference>
<proteinExistence type="inferred from homology"/>
<evidence type="ECO:0000256" key="1">
    <source>
        <dbReference type="ARBA" id="ARBA00008455"/>
    </source>
</evidence>
<evidence type="ECO:0000259" key="10">
    <source>
        <dbReference type="SMART" id="SM00645"/>
    </source>
</evidence>
<accession>A0AAW2ZRY9</accession>
<evidence type="ECO:0000259" key="11">
    <source>
        <dbReference type="SMART" id="SM00848"/>
    </source>
</evidence>
<keyword evidence="6" id="KW-0865">Zymogen</keyword>
<evidence type="ECO:0000313" key="12">
    <source>
        <dbReference type="EMBL" id="KAL0491944.1"/>
    </source>
</evidence>
<dbReference type="Gene3D" id="3.90.70.10">
    <property type="entry name" value="Cysteine proteinases"/>
    <property type="match status" value="1"/>
</dbReference>
<keyword evidence="5" id="KW-0788">Thiol protease</keyword>
<keyword evidence="3 9" id="KW-0732">Signal</keyword>
<keyword evidence="13" id="KW-1185">Reference proteome</keyword>
<dbReference type="FunFam" id="3.90.70.10:FF:000057">
    <property type="entry name" value="Cysteine protease RD19A"/>
    <property type="match status" value="1"/>
</dbReference>
<dbReference type="Pfam" id="PF08246">
    <property type="entry name" value="Inhibitor_I29"/>
    <property type="match status" value="1"/>
</dbReference>
<keyword evidence="2" id="KW-0645">Protease</keyword>
<protein>
    <submittedName>
        <fullName evidence="12">Cysteine proteinase</fullName>
    </submittedName>
</protein>
<reference evidence="12 13" key="1">
    <citation type="submission" date="2024-03" db="EMBL/GenBank/DDBJ databases">
        <title>The Acrasis kona genome and developmental transcriptomes reveal deep origins of eukaryotic multicellular pathways.</title>
        <authorList>
            <person name="Sheikh S."/>
            <person name="Fu C.-J."/>
            <person name="Brown M.W."/>
            <person name="Baldauf S.L."/>
        </authorList>
    </citation>
    <scope>NUCLEOTIDE SEQUENCE [LARGE SCALE GENOMIC DNA]</scope>
    <source>
        <strain evidence="12 13">ATCC MYA-3509</strain>
    </source>
</reference>
<dbReference type="Proteomes" id="UP001431209">
    <property type="component" value="Unassembled WGS sequence"/>
</dbReference>
<comment type="similarity">
    <text evidence="1">Belongs to the peptidase C1 family.</text>
</comment>
<dbReference type="PROSITE" id="PS00139">
    <property type="entry name" value="THIOL_PROTEASE_CYS"/>
    <property type="match status" value="1"/>
</dbReference>
<dbReference type="InterPro" id="IPR039417">
    <property type="entry name" value="Peptidase_C1A_papain-like"/>
</dbReference>
<dbReference type="SMART" id="SM00645">
    <property type="entry name" value="Pept_C1"/>
    <property type="match status" value="1"/>
</dbReference>
<evidence type="ECO:0000256" key="9">
    <source>
        <dbReference type="SAM" id="SignalP"/>
    </source>
</evidence>
<organism evidence="12 13">
    <name type="scientific">Acrasis kona</name>
    <dbReference type="NCBI Taxonomy" id="1008807"/>
    <lineage>
        <taxon>Eukaryota</taxon>
        <taxon>Discoba</taxon>
        <taxon>Heterolobosea</taxon>
        <taxon>Tetramitia</taxon>
        <taxon>Eutetramitia</taxon>
        <taxon>Acrasidae</taxon>
        <taxon>Acrasis</taxon>
    </lineage>
</organism>
<keyword evidence="4" id="KW-0378">Hydrolase</keyword>
<dbReference type="GO" id="GO:0005737">
    <property type="term" value="C:cytoplasm"/>
    <property type="evidence" value="ECO:0007669"/>
    <property type="project" value="UniProtKB-ARBA"/>
</dbReference>
<dbReference type="SMART" id="SM00848">
    <property type="entry name" value="Inhibitor_I29"/>
    <property type="match status" value="1"/>
</dbReference>
<evidence type="ECO:0000256" key="6">
    <source>
        <dbReference type="ARBA" id="ARBA00023145"/>
    </source>
</evidence>
<dbReference type="InterPro" id="IPR000668">
    <property type="entry name" value="Peptidase_C1A_C"/>
</dbReference>
<evidence type="ECO:0000256" key="4">
    <source>
        <dbReference type="ARBA" id="ARBA00022801"/>
    </source>
</evidence>
<dbReference type="AlphaFoldDB" id="A0AAW2ZRY9"/>
<evidence type="ECO:0000256" key="3">
    <source>
        <dbReference type="ARBA" id="ARBA00022729"/>
    </source>
</evidence>
<feature type="chain" id="PRO_5043419257" evidence="9">
    <location>
        <begin position="19"/>
        <end position="341"/>
    </location>
</feature>
<dbReference type="InterPro" id="IPR013128">
    <property type="entry name" value="Peptidase_C1A"/>
</dbReference>
<comment type="caution">
    <text evidence="12">The sequence shown here is derived from an EMBL/GenBank/DDBJ whole genome shotgun (WGS) entry which is preliminary data.</text>
</comment>
<dbReference type="InterPro" id="IPR025660">
    <property type="entry name" value="Pept_his_AS"/>
</dbReference>
<evidence type="ECO:0000256" key="5">
    <source>
        <dbReference type="ARBA" id="ARBA00022807"/>
    </source>
</evidence>
<evidence type="ECO:0000256" key="8">
    <source>
        <dbReference type="ARBA" id="ARBA00023180"/>
    </source>
</evidence>